<dbReference type="SUPFAM" id="SSF55008">
    <property type="entry name" value="HMA, heavy metal-associated domain"/>
    <property type="match status" value="1"/>
</dbReference>
<keyword evidence="2" id="KW-1185">Reference proteome</keyword>
<comment type="caution">
    <text evidence="1">The sequence shown here is derived from an EMBL/GenBank/DDBJ whole genome shotgun (WGS) entry which is preliminary data.</text>
</comment>
<protein>
    <recommendedName>
        <fullName evidence="3">HMA domain-containing protein</fullName>
    </recommendedName>
</protein>
<dbReference type="Gene3D" id="3.30.70.100">
    <property type="match status" value="1"/>
</dbReference>
<evidence type="ECO:0008006" key="3">
    <source>
        <dbReference type="Google" id="ProtNLM"/>
    </source>
</evidence>
<evidence type="ECO:0000313" key="2">
    <source>
        <dbReference type="Proteomes" id="UP001597469"/>
    </source>
</evidence>
<name>A0ABW5MCW4_9BACT</name>
<accession>A0ABW5MCW4</accession>
<organism evidence="1 2">
    <name type="scientific">Spirosoma soli</name>
    <dbReference type="NCBI Taxonomy" id="1770529"/>
    <lineage>
        <taxon>Bacteria</taxon>
        <taxon>Pseudomonadati</taxon>
        <taxon>Bacteroidota</taxon>
        <taxon>Cytophagia</taxon>
        <taxon>Cytophagales</taxon>
        <taxon>Cytophagaceae</taxon>
        <taxon>Spirosoma</taxon>
    </lineage>
</organism>
<sequence length="70" mass="7552">MTVLVFKTNMVCAGCKQTVGNALSGFGEAIRWNADLDDCDKILRVETAGIASSAIIRVMHEAGFMCEELV</sequence>
<evidence type="ECO:0000313" key="1">
    <source>
        <dbReference type="EMBL" id="MFD2574232.1"/>
    </source>
</evidence>
<gene>
    <name evidence="1" type="ORF">ACFSUS_26595</name>
</gene>
<dbReference type="RefSeq" id="WP_381527712.1">
    <property type="nucleotide sequence ID" value="NZ_JBHULN010000025.1"/>
</dbReference>
<dbReference type="Proteomes" id="UP001597469">
    <property type="component" value="Unassembled WGS sequence"/>
</dbReference>
<dbReference type="InterPro" id="IPR036163">
    <property type="entry name" value="HMA_dom_sf"/>
</dbReference>
<proteinExistence type="predicted"/>
<dbReference type="EMBL" id="JBHULN010000025">
    <property type="protein sequence ID" value="MFD2574232.1"/>
    <property type="molecule type" value="Genomic_DNA"/>
</dbReference>
<reference evidence="2" key="1">
    <citation type="journal article" date="2019" name="Int. J. Syst. Evol. Microbiol.">
        <title>The Global Catalogue of Microorganisms (GCM) 10K type strain sequencing project: providing services to taxonomists for standard genome sequencing and annotation.</title>
        <authorList>
            <consortium name="The Broad Institute Genomics Platform"/>
            <consortium name="The Broad Institute Genome Sequencing Center for Infectious Disease"/>
            <person name="Wu L."/>
            <person name="Ma J."/>
        </authorList>
    </citation>
    <scope>NUCLEOTIDE SEQUENCE [LARGE SCALE GENOMIC DNA]</scope>
    <source>
        <strain evidence="2">KCTC 42805</strain>
    </source>
</reference>